<dbReference type="Gene3D" id="2.160.10.10">
    <property type="entry name" value="Hexapeptide repeat proteins"/>
    <property type="match status" value="1"/>
</dbReference>
<dbReference type="OrthoDB" id="9815592at2"/>
<dbReference type="Proteomes" id="UP000001936">
    <property type="component" value="Chromosome"/>
</dbReference>
<reference evidence="4 5" key="1">
    <citation type="journal article" date="2006" name="Proc. Natl. Acad. Sci. U.S.A.">
        <title>The partitioned Rhizobium etli genome: genetic and metabolic redundancy in seven interacting replicons.</title>
        <authorList>
            <person name="Gonzalez V."/>
            <person name="Santamaria R.I."/>
            <person name="Bustos P."/>
            <person name="Hernandez-Gonzalez I."/>
            <person name="Medrano-Soto A."/>
            <person name="Moreno-Hagelsieb G."/>
            <person name="Janga S.C."/>
            <person name="Ramirez M.A."/>
            <person name="Jimenez-Jacinto V."/>
            <person name="Collado-Vides J."/>
            <person name="Davila G."/>
        </authorList>
    </citation>
    <scope>NUCLEOTIDE SEQUENCE [LARGE SCALE GENOMIC DNA]</scope>
    <source>
        <strain evidence="5">ATCC 51251 / DSM 11541 / JCM 21823 / NBRC 15573 / CFN 42</strain>
    </source>
</reference>
<dbReference type="InterPro" id="IPR018357">
    <property type="entry name" value="Hexapep_transf_CS"/>
</dbReference>
<dbReference type="InterPro" id="IPR051159">
    <property type="entry name" value="Hexapeptide_acetyltransf"/>
</dbReference>
<dbReference type="GO" id="GO:0016746">
    <property type="term" value="F:acyltransferase activity"/>
    <property type="evidence" value="ECO:0007669"/>
    <property type="project" value="UniProtKB-KW"/>
</dbReference>
<dbReference type="PROSITE" id="PS00101">
    <property type="entry name" value="HEXAPEP_TRANSFERASES"/>
    <property type="match status" value="1"/>
</dbReference>
<dbReference type="eggNOG" id="COG0110">
    <property type="taxonomic scope" value="Bacteria"/>
</dbReference>
<evidence type="ECO:0000256" key="1">
    <source>
        <dbReference type="ARBA" id="ARBA00022679"/>
    </source>
</evidence>
<dbReference type="EMBL" id="CP000133">
    <property type="protein sequence ID" value="ABC89565.1"/>
    <property type="molecule type" value="Genomic_DNA"/>
</dbReference>
<dbReference type="SUPFAM" id="SSF51161">
    <property type="entry name" value="Trimeric LpxA-like enzymes"/>
    <property type="match status" value="1"/>
</dbReference>
<dbReference type="CDD" id="cd04647">
    <property type="entry name" value="LbH_MAT_like"/>
    <property type="match status" value="1"/>
</dbReference>
<organism evidence="4 5">
    <name type="scientific">Rhizobium etli (strain ATCC 51251 / DSM 11541 / JCM 21823 / NBRC 15573 / CFN 42)</name>
    <dbReference type="NCBI Taxonomy" id="347834"/>
    <lineage>
        <taxon>Bacteria</taxon>
        <taxon>Pseudomonadati</taxon>
        <taxon>Pseudomonadota</taxon>
        <taxon>Alphaproteobacteria</taxon>
        <taxon>Hyphomicrobiales</taxon>
        <taxon>Rhizobiaceae</taxon>
        <taxon>Rhizobium/Agrobacterium group</taxon>
        <taxon>Rhizobium</taxon>
    </lineage>
</organism>
<dbReference type="PANTHER" id="PTHR23416:SF78">
    <property type="entry name" value="LIPOPOLYSACCHARIDE BIOSYNTHESIS O-ACETYL TRANSFERASE WBBJ-RELATED"/>
    <property type="match status" value="1"/>
</dbReference>
<dbReference type="HOGENOM" id="CLU_051638_7_5_5"/>
<evidence type="ECO:0000256" key="2">
    <source>
        <dbReference type="ARBA" id="ARBA00022737"/>
    </source>
</evidence>
<evidence type="ECO:0000256" key="3">
    <source>
        <dbReference type="ARBA" id="ARBA00023315"/>
    </source>
</evidence>
<dbReference type="Pfam" id="PF00132">
    <property type="entry name" value="Hexapep"/>
    <property type="match status" value="1"/>
</dbReference>
<accession>Q2KC71</accession>
<dbReference type="InterPro" id="IPR001451">
    <property type="entry name" value="Hexapep"/>
</dbReference>
<dbReference type="RefSeq" id="WP_011424110.1">
    <property type="nucleotide sequence ID" value="NC_007761.1"/>
</dbReference>
<keyword evidence="2" id="KW-0677">Repeat</keyword>
<evidence type="ECO:0000313" key="5">
    <source>
        <dbReference type="Proteomes" id="UP000001936"/>
    </source>
</evidence>
<dbReference type="InterPro" id="IPR011004">
    <property type="entry name" value="Trimer_LpxA-like_sf"/>
</dbReference>
<keyword evidence="5" id="KW-1185">Reference proteome</keyword>
<proteinExistence type="predicted"/>
<name>Q2KC71_RHIEC</name>
<keyword evidence="3" id="KW-0012">Acyltransferase</keyword>
<protein>
    <submittedName>
        <fullName evidence="4">Acetyltransferase protein</fullName>
    </submittedName>
</protein>
<dbReference type="KEGG" id="ret:RHE_CH00751"/>
<gene>
    <name evidence="4" type="ordered locus">RHE_CH00751</name>
</gene>
<dbReference type="AlphaFoldDB" id="Q2KC71"/>
<keyword evidence="1" id="KW-0808">Transferase</keyword>
<evidence type="ECO:0000313" key="4">
    <source>
        <dbReference type="EMBL" id="ABC89565.1"/>
    </source>
</evidence>
<dbReference type="PANTHER" id="PTHR23416">
    <property type="entry name" value="SIALIC ACID SYNTHASE-RELATED"/>
    <property type="match status" value="1"/>
</dbReference>
<sequence>MQNIARNISNRLAGFVYRQMRKAHANANSTVGYSVNANGALLAGCVIDCRSGKSDGRVFFGKDSVLSCRIVLERDVGTVHIGNDSYVGGSQIICADHIEIGNNVLISWGCTIVDHDSHSVDWRNRAEDVRKWREGLLSGGLEKASESKDWAVVEKAPIKIGDKTWLGMNVTVLKGITIGEGAVVAAGSVVTKDVDPWTLVAGNPARVIKELPKS</sequence>